<gene>
    <name evidence="2" type="ORF">FOL47_006276</name>
</gene>
<comment type="caution">
    <text evidence="2">The sequence shown here is derived from an EMBL/GenBank/DDBJ whole genome shotgun (WGS) entry which is preliminary data.</text>
</comment>
<dbReference type="Pfam" id="PF05699">
    <property type="entry name" value="Dimer_Tnp_hAT"/>
    <property type="match status" value="1"/>
</dbReference>
<proteinExistence type="predicted"/>
<keyword evidence="3" id="KW-1185">Reference proteome</keyword>
<evidence type="ECO:0000313" key="3">
    <source>
        <dbReference type="Proteomes" id="UP000591131"/>
    </source>
</evidence>
<dbReference type="GO" id="GO:0046983">
    <property type="term" value="F:protein dimerization activity"/>
    <property type="evidence" value="ECO:0007669"/>
    <property type="project" value="InterPro"/>
</dbReference>
<reference evidence="2 3" key="1">
    <citation type="submission" date="2020-04" db="EMBL/GenBank/DDBJ databases">
        <title>Perkinsus chesapeaki whole genome sequence.</title>
        <authorList>
            <person name="Bogema D.R."/>
        </authorList>
    </citation>
    <scope>NUCLEOTIDE SEQUENCE [LARGE SCALE GENOMIC DNA]</scope>
    <source>
        <strain evidence="2">ATCC PRA-425</strain>
    </source>
</reference>
<sequence length="124" mass="13598">MNFYGFEDGSEEIHEVDEIEFATLENSPGSDDMLRELCRSVGHSSGSSSTLVRELEIFEYRLASQGHRKRDSLLFWSDADTLQTPLPTRVSHLIACVAGSSVSSEEAFSKAGNISTANANLLLI</sequence>
<dbReference type="Proteomes" id="UP000591131">
    <property type="component" value="Unassembled WGS sequence"/>
</dbReference>
<name>A0A7J6LSR0_PERCH</name>
<evidence type="ECO:0000313" key="2">
    <source>
        <dbReference type="EMBL" id="KAF4662338.1"/>
    </source>
</evidence>
<feature type="domain" description="HAT C-terminal dimerisation" evidence="1">
    <location>
        <begin position="68"/>
        <end position="118"/>
    </location>
</feature>
<dbReference type="InterPro" id="IPR008906">
    <property type="entry name" value="HATC_C_dom"/>
</dbReference>
<dbReference type="EMBL" id="JAAPAO010000349">
    <property type="protein sequence ID" value="KAF4662338.1"/>
    <property type="molecule type" value="Genomic_DNA"/>
</dbReference>
<accession>A0A7J6LSR0</accession>
<organism evidence="2 3">
    <name type="scientific">Perkinsus chesapeaki</name>
    <name type="common">Clam parasite</name>
    <name type="synonym">Perkinsus andrewsi</name>
    <dbReference type="NCBI Taxonomy" id="330153"/>
    <lineage>
        <taxon>Eukaryota</taxon>
        <taxon>Sar</taxon>
        <taxon>Alveolata</taxon>
        <taxon>Perkinsozoa</taxon>
        <taxon>Perkinsea</taxon>
        <taxon>Perkinsida</taxon>
        <taxon>Perkinsidae</taxon>
        <taxon>Perkinsus</taxon>
    </lineage>
</organism>
<evidence type="ECO:0000259" key="1">
    <source>
        <dbReference type="Pfam" id="PF05699"/>
    </source>
</evidence>
<protein>
    <recommendedName>
        <fullName evidence="1">HAT C-terminal dimerisation domain-containing protein</fullName>
    </recommendedName>
</protein>
<dbReference type="AlphaFoldDB" id="A0A7J6LSR0"/>